<sequence>MRDYGLQKFSLFNKTIAKTYRKSFTRFTINCFKKILFFALYLLGVRLKTIASFVDIPEKSGKTTIQRVLKDGINAFSDRRQTVNNDVRLIPSSKTPQVFHTSVLSEDDYCIIIFGDTNHQLKIPLKNRVYLKSVLLSFLQANLLSIHTVSSVLGITPAHCRELANRLLHEDLTEVLIDKRKGQKKDFRVDQSVKSELIQQFAARAITGHSISSYELTGLINHADNTNISPRTIRWHMNKLGLMKIKKPFLN</sequence>
<evidence type="ECO:0000313" key="1">
    <source>
        <dbReference type="EMBL" id="ETR68684.1"/>
    </source>
</evidence>
<dbReference type="AlphaFoldDB" id="A0A1V1P1L4"/>
<accession>A0A1V1P1L4</accession>
<name>A0A1V1P1L4_9BACT</name>
<gene>
    <name evidence="1" type="ORF">OMM_04419</name>
</gene>
<dbReference type="EMBL" id="ATBP01000863">
    <property type="protein sequence ID" value="ETR68684.1"/>
    <property type="molecule type" value="Genomic_DNA"/>
</dbReference>
<proteinExistence type="predicted"/>
<dbReference type="Proteomes" id="UP000189670">
    <property type="component" value="Unassembled WGS sequence"/>
</dbReference>
<organism evidence="1 2">
    <name type="scientific">Candidatus Magnetoglobus multicellularis str. Araruama</name>
    <dbReference type="NCBI Taxonomy" id="890399"/>
    <lineage>
        <taxon>Bacteria</taxon>
        <taxon>Pseudomonadati</taxon>
        <taxon>Thermodesulfobacteriota</taxon>
        <taxon>Desulfobacteria</taxon>
        <taxon>Desulfobacterales</taxon>
        <taxon>Desulfobacteraceae</taxon>
        <taxon>Candidatus Magnetoglobus</taxon>
    </lineage>
</organism>
<reference evidence="2" key="1">
    <citation type="submission" date="2012-11" db="EMBL/GenBank/DDBJ databases">
        <authorList>
            <person name="Lucero-Rivera Y.E."/>
            <person name="Tovar-Ramirez D."/>
        </authorList>
    </citation>
    <scope>NUCLEOTIDE SEQUENCE [LARGE SCALE GENOMIC DNA]</scope>
    <source>
        <strain evidence="2">Araruama</strain>
    </source>
</reference>
<protein>
    <submittedName>
        <fullName evidence="1">Uncharacterized protein</fullName>
    </submittedName>
</protein>
<evidence type="ECO:0000313" key="2">
    <source>
        <dbReference type="Proteomes" id="UP000189670"/>
    </source>
</evidence>
<comment type="caution">
    <text evidence="1">The sequence shown here is derived from an EMBL/GenBank/DDBJ whole genome shotgun (WGS) entry which is preliminary data.</text>
</comment>